<keyword evidence="5 6" id="KW-0472">Membrane</keyword>
<feature type="transmembrane region" description="Helical" evidence="6">
    <location>
        <begin position="20"/>
        <end position="41"/>
    </location>
</feature>
<dbReference type="EMBL" id="DS989864">
    <property type="protein sequence ID" value="EDX72473.1"/>
    <property type="molecule type" value="Genomic_DNA"/>
</dbReference>
<evidence type="ECO:0000256" key="5">
    <source>
        <dbReference type="ARBA" id="ARBA00023136"/>
    </source>
</evidence>
<proteinExistence type="predicted"/>
<evidence type="ECO:0000256" key="4">
    <source>
        <dbReference type="ARBA" id="ARBA00022989"/>
    </source>
</evidence>
<dbReference type="PANTHER" id="PTHR30250:SF11">
    <property type="entry name" value="O-ANTIGEN TRANSPORTER-RELATED"/>
    <property type="match status" value="1"/>
</dbReference>
<dbReference type="RefSeq" id="WP_006104451.1">
    <property type="nucleotide sequence ID" value="NZ_DS989864.1"/>
</dbReference>
<dbReference type="Proteomes" id="UP000003835">
    <property type="component" value="Unassembled WGS sequence"/>
</dbReference>
<dbReference type="GO" id="GO:0005886">
    <property type="term" value="C:plasma membrane"/>
    <property type="evidence" value="ECO:0007669"/>
    <property type="project" value="UniProtKB-SubCell"/>
</dbReference>
<dbReference type="OrthoDB" id="9800982at2"/>
<gene>
    <name evidence="7" type="ORF">MC7420_3545</name>
</gene>
<keyword evidence="3 6" id="KW-0812">Transmembrane</keyword>
<dbReference type="PANTHER" id="PTHR30250">
    <property type="entry name" value="PST FAMILY PREDICTED COLANIC ACID TRANSPORTER"/>
    <property type="match status" value="1"/>
</dbReference>
<dbReference type="AlphaFoldDB" id="B4VZZ3"/>
<feature type="transmembrane region" description="Helical" evidence="6">
    <location>
        <begin position="224"/>
        <end position="248"/>
    </location>
</feature>
<evidence type="ECO:0000256" key="1">
    <source>
        <dbReference type="ARBA" id="ARBA00004651"/>
    </source>
</evidence>
<feature type="transmembrane region" description="Helical" evidence="6">
    <location>
        <begin position="47"/>
        <end position="75"/>
    </location>
</feature>
<feature type="transmembrane region" description="Helical" evidence="6">
    <location>
        <begin position="96"/>
        <end position="115"/>
    </location>
</feature>
<feature type="transmembrane region" description="Helical" evidence="6">
    <location>
        <begin position="183"/>
        <end position="204"/>
    </location>
</feature>
<sequence length="420" mass="46195">MTNQLSITRLLKRGVIESFFLRALGAVLLFLMHSLVARLIGSKNYGTFSYALIIVNILSVVVSLGWPTALVRFIVQYQEKQQWSLLHGIVLRASQMTMFFSILVSLVLWVISYTQSIPNNIILSCRFAALLLPLFALVNLRKKVFQALRRIKTSIILEELILPLTILTGLSMLPMNTTTDILLLYFGAAFLACLLSTVLLWWCFPVQGKTALPTFKLAMDSGTLPMMLGGISQIVMNRADIFMLGFLIDMEAVGVYNAANRIASLNIFVLQAVNIIAAPMLAAAFHSSRLDEFKAIMRRAMLCSTIGSLPLFIIIIIRAKHLLIFFGSEFTQGSLLLKIMACGQLFNAVSGPVGFALLMVGKERIFAFLTSIIALANVVGNLFAIPMYGTLGAALVTTGCIIMLNGLMFYLTQGIKVSVS</sequence>
<dbReference type="InterPro" id="IPR002797">
    <property type="entry name" value="Polysacc_synth"/>
</dbReference>
<evidence type="ECO:0000256" key="6">
    <source>
        <dbReference type="SAM" id="Phobius"/>
    </source>
</evidence>
<feature type="transmembrane region" description="Helical" evidence="6">
    <location>
        <begin position="268"/>
        <end position="288"/>
    </location>
</feature>
<feature type="transmembrane region" description="Helical" evidence="6">
    <location>
        <begin position="391"/>
        <end position="411"/>
    </location>
</feature>
<evidence type="ECO:0000256" key="2">
    <source>
        <dbReference type="ARBA" id="ARBA00022475"/>
    </source>
</evidence>
<dbReference type="STRING" id="118168.MC7420_3545"/>
<dbReference type="CDD" id="cd13128">
    <property type="entry name" value="MATE_Wzx_like"/>
    <property type="match status" value="1"/>
</dbReference>
<comment type="subcellular location">
    <subcellularLocation>
        <location evidence="1">Cell membrane</location>
        <topology evidence="1">Multi-pass membrane protein</topology>
    </subcellularLocation>
</comment>
<dbReference type="InterPro" id="IPR050833">
    <property type="entry name" value="Poly_Biosynth_Transport"/>
</dbReference>
<reference evidence="7 8" key="1">
    <citation type="submission" date="2008-07" db="EMBL/GenBank/DDBJ databases">
        <authorList>
            <person name="Tandeau de Marsac N."/>
            <person name="Ferriera S."/>
            <person name="Johnson J."/>
            <person name="Kravitz S."/>
            <person name="Beeson K."/>
            <person name="Sutton G."/>
            <person name="Rogers Y.-H."/>
            <person name="Friedman R."/>
            <person name="Frazier M."/>
            <person name="Venter J.C."/>
        </authorList>
    </citation>
    <scope>NUCLEOTIDE SEQUENCE [LARGE SCALE GENOMIC DNA]</scope>
    <source>
        <strain evidence="7 8">PCC 7420</strain>
    </source>
</reference>
<organism evidence="7 8">
    <name type="scientific">Coleofasciculus chthonoplastes PCC 7420</name>
    <dbReference type="NCBI Taxonomy" id="118168"/>
    <lineage>
        <taxon>Bacteria</taxon>
        <taxon>Bacillati</taxon>
        <taxon>Cyanobacteriota</taxon>
        <taxon>Cyanophyceae</taxon>
        <taxon>Coleofasciculales</taxon>
        <taxon>Coleofasciculaceae</taxon>
        <taxon>Coleofasciculus</taxon>
    </lineage>
</organism>
<protein>
    <submittedName>
        <fullName evidence="7">MatE family</fullName>
    </submittedName>
</protein>
<keyword evidence="4 6" id="KW-1133">Transmembrane helix</keyword>
<accession>B4VZZ3</accession>
<feature type="transmembrane region" description="Helical" evidence="6">
    <location>
        <begin position="121"/>
        <end position="140"/>
    </location>
</feature>
<dbReference type="Pfam" id="PF01943">
    <property type="entry name" value="Polysacc_synt"/>
    <property type="match status" value="1"/>
</dbReference>
<dbReference type="eggNOG" id="COG2244">
    <property type="taxonomic scope" value="Bacteria"/>
</dbReference>
<evidence type="ECO:0000313" key="8">
    <source>
        <dbReference type="Proteomes" id="UP000003835"/>
    </source>
</evidence>
<feature type="transmembrane region" description="Helical" evidence="6">
    <location>
        <begin position="365"/>
        <end position="385"/>
    </location>
</feature>
<feature type="transmembrane region" description="Helical" evidence="6">
    <location>
        <begin position="300"/>
        <end position="323"/>
    </location>
</feature>
<keyword evidence="8" id="KW-1185">Reference proteome</keyword>
<dbReference type="HOGENOM" id="CLU_022017_5_4_3"/>
<name>B4VZZ3_9CYAN</name>
<evidence type="ECO:0000313" key="7">
    <source>
        <dbReference type="EMBL" id="EDX72473.1"/>
    </source>
</evidence>
<evidence type="ECO:0000256" key="3">
    <source>
        <dbReference type="ARBA" id="ARBA00022692"/>
    </source>
</evidence>
<keyword evidence="2" id="KW-1003">Cell membrane</keyword>